<reference evidence="1 2" key="1">
    <citation type="journal article" date="2017" name="Curr. Biol.">
        <title>Genome architecture and evolution of a unichromosomal asexual nematode.</title>
        <authorList>
            <person name="Fradin H."/>
            <person name="Zegar C."/>
            <person name="Gutwein M."/>
            <person name="Lucas J."/>
            <person name="Kovtun M."/>
            <person name="Corcoran D."/>
            <person name="Baugh L.R."/>
            <person name="Kiontke K."/>
            <person name="Gunsalus K."/>
            <person name="Fitch D.H."/>
            <person name="Piano F."/>
        </authorList>
    </citation>
    <scope>NUCLEOTIDE SEQUENCE [LARGE SCALE GENOMIC DNA]</scope>
    <source>
        <strain evidence="1">PF1309</strain>
    </source>
</reference>
<dbReference type="Proteomes" id="UP000218231">
    <property type="component" value="Unassembled WGS sequence"/>
</dbReference>
<proteinExistence type="predicted"/>
<accession>A0A2A2K1X9</accession>
<organism evidence="1 2">
    <name type="scientific">Diploscapter pachys</name>
    <dbReference type="NCBI Taxonomy" id="2018661"/>
    <lineage>
        <taxon>Eukaryota</taxon>
        <taxon>Metazoa</taxon>
        <taxon>Ecdysozoa</taxon>
        <taxon>Nematoda</taxon>
        <taxon>Chromadorea</taxon>
        <taxon>Rhabditida</taxon>
        <taxon>Rhabditina</taxon>
        <taxon>Rhabditomorpha</taxon>
        <taxon>Rhabditoidea</taxon>
        <taxon>Rhabditidae</taxon>
        <taxon>Diploscapter</taxon>
    </lineage>
</organism>
<comment type="caution">
    <text evidence="1">The sequence shown here is derived from an EMBL/GenBank/DDBJ whole genome shotgun (WGS) entry which is preliminary data.</text>
</comment>
<dbReference type="EMBL" id="LIAE01009864">
    <property type="protein sequence ID" value="PAV67928.1"/>
    <property type="molecule type" value="Genomic_DNA"/>
</dbReference>
<dbReference type="AlphaFoldDB" id="A0A2A2K1X9"/>
<keyword evidence="2" id="KW-1185">Reference proteome</keyword>
<evidence type="ECO:0000313" key="1">
    <source>
        <dbReference type="EMBL" id="PAV67928.1"/>
    </source>
</evidence>
<dbReference type="AntiFam" id="ANF00178">
    <property type="entry name" value="Shadow ORF (opposite dhbF)"/>
</dbReference>
<protein>
    <submittedName>
        <fullName evidence="1">Uncharacterized protein</fullName>
    </submittedName>
</protein>
<gene>
    <name evidence="1" type="ORF">WR25_14689</name>
</gene>
<name>A0A2A2K1X9_9BILA</name>
<evidence type="ECO:0000313" key="2">
    <source>
        <dbReference type="Proteomes" id="UP000218231"/>
    </source>
</evidence>
<sequence length="488" mass="53198">MKRVADQQAQLLSVLGGQALDLPTFEHGAAEAPVQRQFTGVDLAIDAQQAAQRRLRALPLPRAFRRRGEQPLFAIEAAVELPQVVEHDAALGQGGEGFAGLRVTQVTQYTVANALGRHGAQLLLDRHQRRTQVIGGGQLQRVQAAEPADRAVGQLGHQRGAAGLLAQVLGPGLERTALGRQHRRLAGQQCLAGQLQVFEQDAPGHTIDHQVVDHHQQALLPLGQVDQHHAQQRAILQVQATLGLVGQFRQARGIVQLMYPQQLLRVDRRELALPLALVLAEPQAQGVVLFHQQLERSTAWFQWWRWGIALSKNRAWIGSSGRLPLTCSTTSAAGFFSISLATAASWPMLAIGGQRQAFEQQHLRRHQVLWQALQQGLTQGLGLQLDTRRRYGPGHQLQARRVAVQGQCQHHGLGHAGKALQYLADLARLDPVTTDLHLVIATAQVLQHTLVQACAVTGTVQPLAVVTERIGDEALGGTARRPRARAAD</sequence>